<feature type="compositionally biased region" description="Basic residues" evidence="1">
    <location>
        <begin position="142"/>
        <end position="156"/>
    </location>
</feature>
<evidence type="ECO:0000313" key="2">
    <source>
        <dbReference type="EMBL" id="GCA63688.1"/>
    </source>
</evidence>
<feature type="region of interest" description="Disordered" evidence="1">
    <location>
        <begin position="1"/>
        <end position="160"/>
    </location>
</feature>
<accession>A0A391NX11</accession>
<keyword evidence="3" id="KW-1185">Reference proteome</keyword>
<protein>
    <submittedName>
        <fullName evidence="2">Uncharacterized protein</fullName>
    </submittedName>
</protein>
<dbReference type="Proteomes" id="UP000265618">
    <property type="component" value="Unassembled WGS sequence"/>
</dbReference>
<evidence type="ECO:0000256" key="1">
    <source>
        <dbReference type="SAM" id="MobiDB-lite"/>
    </source>
</evidence>
<feature type="region of interest" description="Disordered" evidence="1">
    <location>
        <begin position="233"/>
        <end position="273"/>
    </location>
</feature>
<feature type="compositionally biased region" description="Polar residues" evidence="1">
    <location>
        <begin position="29"/>
        <end position="43"/>
    </location>
</feature>
<dbReference type="AlphaFoldDB" id="A0A391NX11"/>
<dbReference type="EMBL" id="BDIP01004590">
    <property type="protein sequence ID" value="GCA63688.1"/>
    <property type="molecule type" value="Genomic_DNA"/>
</dbReference>
<gene>
    <name evidence="2" type="ORF">KIPB_011362</name>
</gene>
<dbReference type="OrthoDB" id="3206072at2759"/>
<evidence type="ECO:0000313" key="3">
    <source>
        <dbReference type="Proteomes" id="UP000265618"/>
    </source>
</evidence>
<reference evidence="2 3" key="1">
    <citation type="journal article" date="2018" name="PLoS ONE">
        <title>The draft genome of Kipferlia bialata reveals reductive genome evolution in fornicate parasites.</title>
        <authorList>
            <person name="Tanifuji G."/>
            <person name="Takabayashi S."/>
            <person name="Kume K."/>
            <person name="Takagi M."/>
            <person name="Nakayama T."/>
            <person name="Kamikawa R."/>
            <person name="Inagaki Y."/>
            <person name="Hashimoto T."/>
        </authorList>
    </citation>
    <scope>NUCLEOTIDE SEQUENCE [LARGE SCALE GENOMIC DNA]</scope>
    <source>
        <strain evidence="2">NY0173</strain>
    </source>
</reference>
<comment type="caution">
    <text evidence="2">The sequence shown here is derived from an EMBL/GenBank/DDBJ whole genome shotgun (WGS) entry which is preliminary data.</text>
</comment>
<feature type="compositionally biased region" description="Basic and acidic residues" evidence="1">
    <location>
        <begin position="233"/>
        <end position="250"/>
    </location>
</feature>
<sequence length="587" mass="64199">MSQKSTGQGGERASPGKRRRKPTMLDSFLQGTPQATPRASVSPTLRKGPVTVVDIGSVSPCSPPSPVSQPSQREGDEEEECFSVSEGEGEHLESDVEDEVSGSSFGPGSASESEESVDAWVPPQEVAVPEVKRRQSPVTGKRQPKAKSKAKAKPKARAADVDYLRPEVPADAGPWLREAIERFGLLPPYDTGAGEAGDYDTSVWRPYVIERAALHHRHLEAVSQHARFAATQEKKAAAREQARKQAERRAQYASMGGKGAEQPAPVEEPVKEENPYEPVKWALCVAGEDVPLPDLPSICRECYIDDMEPEVNENEEYYEIAVAKPGEELHCGATAGGPSITAAILGAIEAARKQALKDVKSGKGTKATKDKKILALASVDLPSGRLEWDRLGEALAKSVYVLNYWTNWDCDIYGDIRTTNVTGRVYSPFGTADSVDICYCYHLRRRFTMNGEFYAAVWVMPRDDDETLPADPTAKYRPPLTEPSKYSKQESMLPLYYRPKHKRESTWVKVVNSSKHSKAGPMMAPGSLDKILRPVMLGGGAKKVIGTGTLWAVVAAAGMVDIQCPGLTPVRRWAKTKYKVPHVAKSK</sequence>
<organism evidence="2 3">
    <name type="scientific">Kipferlia bialata</name>
    <dbReference type="NCBI Taxonomy" id="797122"/>
    <lineage>
        <taxon>Eukaryota</taxon>
        <taxon>Metamonada</taxon>
        <taxon>Carpediemonas-like organisms</taxon>
        <taxon>Kipferlia</taxon>
    </lineage>
</organism>
<name>A0A391NX11_9EUKA</name>
<proteinExistence type="predicted"/>